<dbReference type="Proteomes" id="UP000007148">
    <property type="component" value="Unassembled WGS sequence"/>
</dbReference>
<evidence type="ECO:0000256" key="2">
    <source>
        <dbReference type="ARBA" id="ARBA00012261"/>
    </source>
</evidence>
<dbReference type="Gene3D" id="3.40.50.12230">
    <property type="match status" value="1"/>
</dbReference>
<keyword evidence="8" id="KW-1185">Reference proteome</keyword>
<feature type="domain" description="Formyl transferase N-terminal" evidence="5">
    <location>
        <begin position="51"/>
        <end position="217"/>
    </location>
</feature>
<dbReference type="EMBL" id="CAFZ01000213">
    <property type="protein sequence ID" value="CCA73266.1"/>
    <property type="molecule type" value="Genomic_DNA"/>
</dbReference>
<evidence type="ECO:0000256" key="3">
    <source>
        <dbReference type="ARBA" id="ARBA00022679"/>
    </source>
</evidence>
<sequence length="396" mass="44956">MSMGRRYIHPRGPTKSLLVPDGKFDILFFGGDEFSCRTLEKIYEARDVWRTLYVVTQHDMQLLQRGARTVPSPVRVLAEKLGLQVFLMPKDNNDFKVMTFPAPFHRAEHHPPQLLVTSSVGRYIPMKILKRFHHSRRLNVHPSLIPKYRGAAPIQWAIADGLEETGVSIIEVEQVGLGYDVGDIWAQKSVAIPPNSTHSTMWPILAEEGSELLISVLRNMIAGTQPDAIEQDNEAATDAPVIDSVIATTNWWEWDAKRVECTSRAFLHQKPIFTYVFDSETSLQLFDLSVVDSTIEPSRENRIEEIGRARLNKQTGNLEVTCANGTRVGIARVKQKNRNLIPAKEWWIGVPEWKRPQGYVQFHMGANRKPGIPAFDDLPRSQKLMDGYSFAPKYQS</sequence>
<dbReference type="SUPFAM" id="SSF53328">
    <property type="entry name" value="Formyltransferase"/>
    <property type="match status" value="1"/>
</dbReference>
<dbReference type="InterPro" id="IPR036477">
    <property type="entry name" value="Formyl_transf_N_sf"/>
</dbReference>
<evidence type="ECO:0000259" key="6">
    <source>
        <dbReference type="Pfam" id="PF02911"/>
    </source>
</evidence>
<dbReference type="OMA" id="KEWWNGV"/>
<dbReference type="Pfam" id="PF02911">
    <property type="entry name" value="Formyl_trans_C"/>
    <property type="match status" value="1"/>
</dbReference>
<dbReference type="PANTHER" id="PTHR11138">
    <property type="entry name" value="METHIONYL-TRNA FORMYLTRANSFERASE"/>
    <property type="match status" value="1"/>
</dbReference>
<gene>
    <name evidence="7" type="ORF">PIIN_07221</name>
</gene>
<dbReference type="FunCoup" id="G4TPM3">
    <property type="interactions" value="225"/>
</dbReference>
<dbReference type="GO" id="GO:0005739">
    <property type="term" value="C:mitochondrion"/>
    <property type="evidence" value="ECO:0007669"/>
    <property type="project" value="TreeGrafter"/>
</dbReference>
<dbReference type="InterPro" id="IPR002376">
    <property type="entry name" value="Formyl_transf_N"/>
</dbReference>
<dbReference type="eggNOG" id="KOG3082">
    <property type="taxonomic scope" value="Eukaryota"/>
</dbReference>
<dbReference type="InParanoid" id="G4TPM3"/>
<dbReference type="OrthoDB" id="10268103at2759"/>
<comment type="similarity">
    <text evidence="1">Belongs to the Fmt family.</text>
</comment>
<keyword evidence="3" id="KW-0808">Transferase</keyword>
<dbReference type="STRING" id="1109443.G4TPM3"/>
<dbReference type="CDD" id="cd08646">
    <property type="entry name" value="FMT_core_Met-tRNA-FMT_N"/>
    <property type="match status" value="1"/>
</dbReference>
<dbReference type="InterPro" id="IPR005793">
    <property type="entry name" value="Formyl_trans_C"/>
</dbReference>
<dbReference type="EC" id="2.1.2.9" evidence="2"/>
<comment type="caution">
    <text evidence="7">The sequence shown here is derived from an EMBL/GenBank/DDBJ whole genome shotgun (WGS) entry which is preliminary data.</text>
</comment>
<organism evidence="7 8">
    <name type="scientific">Serendipita indica (strain DSM 11827)</name>
    <name type="common">Root endophyte fungus</name>
    <name type="synonym">Piriformospora indica</name>
    <dbReference type="NCBI Taxonomy" id="1109443"/>
    <lineage>
        <taxon>Eukaryota</taxon>
        <taxon>Fungi</taxon>
        <taxon>Dikarya</taxon>
        <taxon>Basidiomycota</taxon>
        <taxon>Agaricomycotina</taxon>
        <taxon>Agaricomycetes</taxon>
        <taxon>Sebacinales</taxon>
        <taxon>Serendipitaceae</taxon>
        <taxon>Serendipita</taxon>
    </lineage>
</organism>
<evidence type="ECO:0000256" key="4">
    <source>
        <dbReference type="ARBA" id="ARBA00022917"/>
    </source>
</evidence>
<dbReference type="InterPro" id="IPR041711">
    <property type="entry name" value="Met-tRNA-FMT_N"/>
</dbReference>
<evidence type="ECO:0000313" key="7">
    <source>
        <dbReference type="EMBL" id="CCA73266.1"/>
    </source>
</evidence>
<protein>
    <recommendedName>
        <fullName evidence="2">methionyl-tRNA formyltransferase</fullName>
        <ecNumber evidence="2">2.1.2.9</ecNumber>
    </recommendedName>
</protein>
<dbReference type="GO" id="GO:0004479">
    <property type="term" value="F:methionyl-tRNA formyltransferase activity"/>
    <property type="evidence" value="ECO:0007669"/>
    <property type="project" value="UniProtKB-EC"/>
</dbReference>
<evidence type="ECO:0000313" key="8">
    <source>
        <dbReference type="Proteomes" id="UP000007148"/>
    </source>
</evidence>
<name>G4TPM3_SERID</name>
<accession>G4TPM3</accession>
<dbReference type="AlphaFoldDB" id="G4TPM3"/>
<feature type="domain" description="Formyl transferase C-terminal" evidence="6">
    <location>
        <begin position="252"/>
        <end position="349"/>
    </location>
</feature>
<keyword evidence="4" id="KW-0648">Protein biosynthesis</keyword>
<reference evidence="7 8" key="1">
    <citation type="journal article" date="2011" name="PLoS Pathog.">
        <title>Endophytic Life Strategies Decoded by Genome and Transcriptome Analyses of the Mutualistic Root Symbiont Piriformospora indica.</title>
        <authorList>
            <person name="Zuccaro A."/>
            <person name="Lahrmann U."/>
            <person name="Guldener U."/>
            <person name="Langen G."/>
            <person name="Pfiffi S."/>
            <person name="Biedenkopf D."/>
            <person name="Wong P."/>
            <person name="Samans B."/>
            <person name="Grimm C."/>
            <person name="Basiewicz M."/>
            <person name="Murat C."/>
            <person name="Martin F."/>
            <person name="Kogel K.H."/>
        </authorList>
    </citation>
    <scope>NUCLEOTIDE SEQUENCE [LARGE SCALE GENOMIC DNA]</scope>
    <source>
        <strain evidence="7 8">DSM 11827</strain>
    </source>
</reference>
<dbReference type="Pfam" id="PF00551">
    <property type="entry name" value="Formyl_trans_N"/>
    <property type="match status" value="1"/>
</dbReference>
<evidence type="ECO:0000259" key="5">
    <source>
        <dbReference type="Pfam" id="PF00551"/>
    </source>
</evidence>
<dbReference type="PANTHER" id="PTHR11138:SF5">
    <property type="entry name" value="METHIONYL-TRNA FORMYLTRANSFERASE, MITOCHONDRIAL"/>
    <property type="match status" value="1"/>
</dbReference>
<dbReference type="HOGENOM" id="CLU_033347_0_3_1"/>
<proteinExistence type="inferred from homology"/>
<evidence type="ECO:0000256" key="1">
    <source>
        <dbReference type="ARBA" id="ARBA00010699"/>
    </source>
</evidence>